<dbReference type="AlphaFoldDB" id="A0A5N5KP56"/>
<name>A0A5N5KP56_9ROSI</name>
<keyword evidence="2" id="KW-1185">Reference proteome</keyword>
<sequence>MITQDSDLILPSGESYERNTLIPEMIKEIALPDSETSKRICLHPDMILQALQSAIWIVNFIDIVFEMKPITVNYVIFILRKIVNTRGGKTVR</sequence>
<evidence type="ECO:0000313" key="2">
    <source>
        <dbReference type="Proteomes" id="UP000326939"/>
    </source>
</evidence>
<accession>A0A5N5KP56</accession>
<gene>
    <name evidence="1" type="ORF">DKX38_018854</name>
</gene>
<proteinExistence type="predicted"/>
<dbReference type="Proteomes" id="UP000326939">
    <property type="component" value="Chromosome 12"/>
</dbReference>
<dbReference type="EMBL" id="VDCV01000012">
    <property type="protein sequence ID" value="KAB5532184.1"/>
    <property type="molecule type" value="Genomic_DNA"/>
</dbReference>
<comment type="caution">
    <text evidence="1">The sequence shown here is derived from an EMBL/GenBank/DDBJ whole genome shotgun (WGS) entry which is preliminary data.</text>
</comment>
<reference evidence="2" key="1">
    <citation type="journal article" date="2019" name="Gigascience">
        <title>De novo genome assembly of the endangered Acer yangbiense, a plant species with extremely small populations endemic to Yunnan Province, China.</title>
        <authorList>
            <person name="Yang J."/>
            <person name="Wariss H.M."/>
            <person name="Tao L."/>
            <person name="Zhang R."/>
            <person name="Yun Q."/>
            <person name="Hollingsworth P."/>
            <person name="Dao Z."/>
            <person name="Luo G."/>
            <person name="Guo H."/>
            <person name="Ma Y."/>
            <person name="Sun W."/>
        </authorList>
    </citation>
    <scope>NUCLEOTIDE SEQUENCE [LARGE SCALE GENOMIC DNA]</scope>
    <source>
        <strain evidence="2">cv. br00</strain>
    </source>
</reference>
<evidence type="ECO:0000313" key="1">
    <source>
        <dbReference type="EMBL" id="KAB5532184.1"/>
    </source>
</evidence>
<protein>
    <submittedName>
        <fullName evidence="1">Uncharacterized protein</fullName>
    </submittedName>
</protein>
<organism evidence="1 2">
    <name type="scientific">Salix brachista</name>
    <dbReference type="NCBI Taxonomy" id="2182728"/>
    <lineage>
        <taxon>Eukaryota</taxon>
        <taxon>Viridiplantae</taxon>
        <taxon>Streptophyta</taxon>
        <taxon>Embryophyta</taxon>
        <taxon>Tracheophyta</taxon>
        <taxon>Spermatophyta</taxon>
        <taxon>Magnoliopsida</taxon>
        <taxon>eudicotyledons</taxon>
        <taxon>Gunneridae</taxon>
        <taxon>Pentapetalae</taxon>
        <taxon>rosids</taxon>
        <taxon>fabids</taxon>
        <taxon>Malpighiales</taxon>
        <taxon>Salicaceae</taxon>
        <taxon>Saliceae</taxon>
        <taxon>Salix</taxon>
    </lineage>
</organism>